<dbReference type="PANTHER" id="PTHR37529">
    <property type="entry name" value="TRANSPOSASE INSG FOR INSERTION SEQUENCE ELEMENT IS4-RELATED"/>
    <property type="match status" value="1"/>
</dbReference>
<dbReference type="RefSeq" id="WP_164657215.1">
    <property type="nucleotide sequence ID" value="NZ_JAAIJR010000333.1"/>
</dbReference>
<dbReference type="Pfam" id="PF01609">
    <property type="entry name" value="DDE_Tnp_1"/>
    <property type="match status" value="1"/>
</dbReference>
<reference evidence="3" key="1">
    <citation type="journal article" date="2020" name="Microbiol. Resour. Announc.">
        <title>Draft Genome Sequences of Thiorhodococcus mannitoliphagus and Thiorhodococcus minor, Purple Sulfur Photosynthetic Bacteria in the Gammaproteobacterial Family Chromatiaceae.</title>
        <authorList>
            <person name="Aviles F.A."/>
            <person name="Meyer T.E."/>
            <person name="Kyndt J.A."/>
        </authorList>
    </citation>
    <scope>NUCLEOTIDE SEQUENCE [LARGE SCALE GENOMIC DNA]</scope>
    <source>
        <strain evidence="3">DSM 18266</strain>
    </source>
</reference>
<feature type="domain" description="Transposase IS4-like" evidence="1">
    <location>
        <begin position="103"/>
        <end position="329"/>
    </location>
</feature>
<evidence type="ECO:0000313" key="3">
    <source>
        <dbReference type="Proteomes" id="UP000471640"/>
    </source>
</evidence>
<accession>A0A6P1E046</accession>
<dbReference type="PANTHER" id="PTHR37529:SF1">
    <property type="entry name" value="TRANSPOSASE INSG FOR INSERTION SEQUENCE ELEMENT IS4-RELATED"/>
    <property type="match status" value="1"/>
</dbReference>
<dbReference type="GO" id="GO:0006313">
    <property type="term" value="P:DNA transposition"/>
    <property type="evidence" value="ECO:0007669"/>
    <property type="project" value="InterPro"/>
</dbReference>
<name>A0A6P1E046_9GAMM</name>
<dbReference type="InterPro" id="IPR047952">
    <property type="entry name" value="Transpos_IS4"/>
</dbReference>
<evidence type="ECO:0000313" key="2">
    <source>
        <dbReference type="EMBL" id="NEX23808.1"/>
    </source>
</evidence>
<reference evidence="2 3" key="2">
    <citation type="submission" date="2020-02" db="EMBL/GenBank/DDBJ databases">
        <title>Genome sequences of Thiorhodococcus mannitoliphagus and Thiorhodococcus minor, purple sulfur photosynthetic bacteria in the gammaproteobacterial family, Chromatiaceae.</title>
        <authorList>
            <person name="Aviles F.A."/>
            <person name="Meyer T.E."/>
            <person name="Kyndt J.A."/>
        </authorList>
    </citation>
    <scope>NUCLEOTIDE SEQUENCE [LARGE SCALE GENOMIC DNA]</scope>
    <source>
        <strain evidence="2 3">DSM 18266</strain>
    </source>
</reference>
<protein>
    <submittedName>
        <fullName evidence="2">IS4 family transposase</fullName>
    </submittedName>
</protein>
<dbReference type="SUPFAM" id="SSF53098">
    <property type="entry name" value="Ribonuclease H-like"/>
    <property type="match status" value="1"/>
</dbReference>
<dbReference type="AlphaFoldDB" id="A0A6P1E046"/>
<sequence length="388" mass="43111">LETTRRLVADEAFKNRHRTTAKAFTRVRQLPFALVITLVLRKSMKSLQNVVNEAMTWLDAEPVSASAFSQARYKFKHGAFIELNTTAIVDTVYADGDYRTFWGRRILAVDGSKILLPDTEEIRREFGTIAYSNGPEGDVQGERPYALASVLYDVLNRISVDAVLGQADAYEVDLAVGHLAHTRPGDLLVMDRNYPSYRMLAELTQRQRDFVMRCSAASFAPARRMLKGEGPDSQIVTLTPCAGQARDIRARGLPRSLTVRFVRVRLSTGEWEVLVTSLLDVARYPTADFLELYGLRWGVETFYGLLKTRLGLENFSGLGAEAVRQDFHAAVYLTGLEAILTAEAQTALDAKTTPHAQTVNRAVSFNAIKDRALDLLFSDSTPRPCAGA</sequence>
<dbReference type="EMBL" id="JAAIJR010000333">
    <property type="protein sequence ID" value="NEX23808.1"/>
    <property type="molecule type" value="Genomic_DNA"/>
</dbReference>
<feature type="non-terminal residue" evidence="2">
    <location>
        <position position="1"/>
    </location>
</feature>
<proteinExistence type="predicted"/>
<dbReference type="GO" id="GO:0003677">
    <property type="term" value="F:DNA binding"/>
    <property type="evidence" value="ECO:0007669"/>
    <property type="project" value="InterPro"/>
</dbReference>
<dbReference type="GO" id="GO:0004803">
    <property type="term" value="F:transposase activity"/>
    <property type="evidence" value="ECO:0007669"/>
    <property type="project" value="InterPro"/>
</dbReference>
<keyword evidence="3" id="KW-1185">Reference proteome</keyword>
<dbReference type="Gene3D" id="3.90.350.10">
    <property type="entry name" value="Transposase Inhibitor Protein From Tn5, Chain A, domain 1"/>
    <property type="match status" value="1"/>
</dbReference>
<dbReference type="InterPro" id="IPR002559">
    <property type="entry name" value="Transposase_11"/>
</dbReference>
<gene>
    <name evidence="2" type="ORF">G3480_26700</name>
</gene>
<evidence type="ECO:0000259" key="1">
    <source>
        <dbReference type="Pfam" id="PF01609"/>
    </source>
</evidence>
<comment type="caution">
    <text evidence="2">The sequence shown here is derived from an EMBL/GenBank/DDBJ whole genome shotgun (WGS) entry which is preliminary data.</text>
</comment>
<dbReference type="NCBIfam" id="NF033592">
    <property type="entry name" value="transpos_IS4_1"/>
    <property type="match status" value="1"/>
</dbReference>
<dbReference type="Proteomes" id="UP000471640">
    <property type="component" value="Unassembled WGS sequence"/>
</dbReference>
<dbReference type="InterPro" id="IPR012337">
    <property type="entry name" value="RNaseH-like_sf"/>
</dbReference>
<organism evidence="2 3">
    <name type="scientific">Thiorhodococcus mannitoliphagus</name>
    <dbReference type="NCBI Taxonomy" id="329406"/>
    <lineage>
        <taxon>Bacteria</taxon>
        <taxon>Pseudomonadati</taxon>
        <taxon>Pseudomonadota</taxon>
        <taxon>Gammaproteobacteria</taxon>
        <taxon>Chromatiales</taxon>
        <taxon>Chromatiaceae</taxon>
        <taxon>Thiorhodococcus</taxon>
    </lineage>
</organism>